<dbReference type="KEGG" id="aer:AERYTH_08805"/>
<dbReference type="InterPro" id="IPR029058">
    <property type="entry name" value="AB_hydrolase_fold"/>
</dbReference>
<protein>
    <submittedName>
        <fullName evidence="3">Alpha/beta hydrolase</fullName>
    </submittedName>
</protein>
<dbReference type="PANTHER" id="PTHR43798">
    <property type="entry name" value="MONOACYLGLYCEROL LIPASE"/>
    <property type="match status" value="1"/>
</dbReference>
<gene>
    <name evidence="3" type="ORF">AERYTH_08805</name>
</gene>
<evidence type="ECO:0000256" key="1">
    <source>
        <dbReference type="ARBA" id="ARBA00022801"/>
    </source>
</evidence>
<dbReference type="RefSeq" id="WP_067857385.1">
    <property type="nucleotide sequence ID" value="NZ_CP011502.1"/>
</dbReference>
<sequence>MSSVSVPGAVLDVDVQGDDGPAVVVLHGLTSSRRRDALLGLDVAARVPGVRLLRYDARGHGRSTGRTVVDEYTWPRLADDLEHVIESFFPGEQVHGLGGSMGTATLLHAALRDPARFASLTLMIPPTAWASRRAKAAEYEASARLVESSGVDAFVALAADAVPPPATHGRPDTVPDVDETLLPTVLRGAARSDLPSTAALATLDVPTQLLAWTDDPAHPLSTARTLHDLWPSSSLVVATTPDDVRAWSALLAEHVHRHDVAVRAGS</sequence>
<organism evidence="3 4">
    <name type="scientific">Aeromicrobium erythreum</name>
    <dbReference type="NCBI Taxonomy" id="2041"/>
    <lineage>
        <taxon>Bacteria</taxon>
        <taxon>Bacillati</taxon>
        <taxon>Actinomycetota</taxon>
        <taxon>Actinomycetes</taxon>
        <taxon>Propionibacteriales</taxon>
        <taxon>Nocardioidaceae</taxon>
        <taxon>Aeromicrobium</taxon>
    </lineage>
</organism>
<dbReference type="EMBL" id="CP011502">
    <property type="protein sequence ID" value="ALX04789.1"/>
    <property type="molecule type" value="Genomic_DNA"/>
</dbReference>
<name>A0A0U4CHC9_9ACTN</name>
<dbReference type="GO" id="GO:0016020">
    <property type="term" value="C:membrane"/>
    <property type="evidence" value="ECO:0007669"/>
    <property type="project" value="TreeGrafter"/>
</dbReference>
<keyword evidence="4" id="KW-1185">Reference proteome</keyword>
<dbReference type="InterPro" id="IPR000073">
    <property type="entry name" value="AB_hydrolase_1"/>
</dbReference>
<dbReference type="OrthoDB" id="63519at2"/>
<dbReference type="InterPro" id="IPR050266">
    <property type="entry name" value="AB_hydrolase_sf"/>
</dbReference>
<keyword evidence="1 3" id="KW-0378">Hydrolase</keyword>
<dbReference type="PATRIC" id="fig|2041.4.peg.1844"/>
<dbReference type="Proteomes" id="UP000067689">
    <property type="component" value="Chromosome"/>
</dbReference>
<accession>A0A0U4CHC9</accession>
<dbReference type="STRING" id="2041.AERYTH_08805"/>
<feature type="domain" description="AB hydrolase-1" evidence="2">
    <location>
        <begin position="21"/>
        <end position="125"/>
    </location>
</feature>
<dbReference type="Gene3D" id="3.40.50.1820">
    <property type="entry name" value="alpha/beta hydrolase"/>
    <property type="match status" value="1"/>
</dbReference>
<evidence type="ECO:0000259" key="2">
    <source>
        <dbReference type="Pfam" id="PF00561"/>
    </source>
</evidence>
<dbReference type="PANTHER" id="PTHR43798:SF31">
    <property type="entry name" value="AB HYDROLASE SUPERFAMILY PROTEIN YCLE"/>
    <property type="match status" value="1"/>
</dbReference>
<dbReference type="SUPFAM" id="SSF53474">
    <property type="entry name" value="alpha/beta-Hydrolases"/>
    <property type="match status" value="1"/>
</dbReference>
<evidence type="ECO:0000313" key="4">
    <source>
        <dbReference type="Proteomes" id="UP000067689"/>
    </source>
</evidence>
<dbReference type="Pfam" id="PF00561">
    <property type="entry name" value="Abhydrolase_1"/>
    <property type="match status" value="1"/>
</dbReference>
<proteinExistence type="predicted"/>
<dbReference type="AlphaFoldDB" id="A0A0U4CHC9"/>
<reference evidence="3 4" key="1">
    <citation type="journal article" date="1991" name="Int. J. Syst. Bacteriol.">
        <title>Description of the erythromycin-producing bacterium Arthrobacter sp. strain NRRL B-3381 as Aeromicrobium erythreum gen. nov., sp. nov.</title>
        <authorList>
            <person name="Miller E.S."/>
            <person name="Woese C.R."/>
            <person name="Brenner S."/>
        </authorList>
    </citation>
    <scope>NUCLEOTIDE SEQUENCE [LARGE SCALE GENOMIC DNA]</scope>
    <source>
        <strain evidence="3 4">AR18</strain>
    </source>
</reference>
<evidence type="ECO:0000313" key="3">
    <source>
        <dbReference type="EMBL" id="ALX04789.1"/>
    </source>
</evidence>
<dbReference type="GO" id="GO:0016787">
    <property type="term" value="F:hydrolase activity"/>
    <property type="evidence" value="ECO:0007669"/>
    <property type="project" value="UniProtKB-KW"/>
</dbReference>